<dbReference type="EMBL" id="BAAAFH010000003">
    <property type="protein sequence ID" value="GAA0874413.1"/>
    <property type="molecule type" value="Genomic_DNA"/>
</dbReference>
<dbReference type="Pfam" id="PF08338">
    <property type="entry name" value="DUF1731"/>
    <property type="match status" value="1"/>
</dbReference>
<proteinExistence type="inferred from homology"/>
<comment type="caution">
    <text evidence="4">The sequence shown here is derived from an EMBL/GenBank/DDBJ whole genome shotgun (WGS) entry which is preliminary data.</text>
</comment>
<dbReference type="PANTHER" id="PTHR11092:SF0">
    <property type="entry name" value="EPIMERASE FAMILY PROTEIN SDR39U1"/>
    <property type="match status" value="1"/>
</dbReference>
<keyword evidence="5" id="KW-1185">Reference proteome</keyword>
<organism evidence="4 5">
    <name type="scientific">Wandonia haliotis</name>
    <dbReference type="NCBI Taxonomy" id="574963"/>
    <lineage>
        <taxon>Bacteria</taxon>
        <taxon>Pseudomonadati</taxon>
        <taxon>Bacteroidota</taxon>
        <taxon>Flavobacteriia</taxon>
        <taxon>Flavobacteriales</taxon>
        <taxon>Crocinitomicaceae</taxon>
        <taxon>Wandonia</taxon>
    </lineage>
</organism>
<dbReference type="InterPro" id="IPR001509">
    <property type="entry name" value="Epimerase_deHydtase"/>
</dbReference>
<reference evidence="4 5" key="1">
    <citation type="journal article" date="2019" name="Int. J. Syst. Evol. Microbiol.">
        <title>The Global Catalogue of Microorganisms (GCM) 10K type strain sequencing project: providing services to taxonomists for standard genome sequencing and annotation.</title>
        <authorList>
            <consortium name="The Broad Institute Genomics Platform"/>
            <consortium name="The Broad Institute Genome Sequencing Center for Infectious Disease"/>
            <person name="Wu L."/>
            <person name="Ma J."/>
        </authorList>
    </citation>
    <scope>NUCLEOTIDE SEQUENCE [LARGE SCALE GENOMIC DNA]</scope>
    <source>
        <strain evidence="4 5">JCM 16083</strain>
    </source>
</reference>
<feature type="domain" description="DUF1731" evidence="3">
    <location>
        <begin position="248"/>
        <end position="294"/>
    </location>
</feature>
<dbReference type="PANTHER" id="PTHR11092">
    <property type="entry name" value="SUGAR NUCLEOTIDE EPIMERASE RELATED"/>
    <property type="match status" value="1"/>
</dbReference>
<protein>
    <submittedName>
        <fullName evidence="4">TIGR01777 family oxidoreductase</fullName>
    </submittedName>
</protein>
<comment type="similarity">
    <text evidence="1">Belongs to the NAD(P)-dependent epimerase/dehydratase family. SDR39U1 subfamily.</text>
</comment>
<dbReference type="InterPro" id="IPR013549">
    <property type="entry name" value="DUF1731"/>
</dbReference>
<dbReference type="Pfam" id="PF01370">
    <property type="entry name" value="Epimerase"/>
    <property type="match status" value="1"/>
</dbReference>
<dbReference type="Proteomes" id="UP001501126">
    <property type="component" value="Unassembled WGS sequence"/>
</dbReference>
<dbReference type="InterPro" id="IPR036291">
    <property type="entry name" value="NAD(P)-bd_dom_sf"/>
</dbReference>
<evidence type="ECO:0000259" key="3">
    <source>
        <dbReference type="Pfam" id="PF08338"/>
    </source>
</evidence>
<dbReference type="InterPro" id="IPR010099">
    <property type="entry name" value="SDR39U1"/>
</dbReference>
<sequence>MNRIILIAGGTGLIGTLLVKELERNNHKVRILTRNKRKCDRQKFFFWDPDAKELDRNALTDVDTIINLTGAGIADKRWTSERKRELIDSRVKPALFLESFADEMPGLKQYISASGINCYPIDENSHAEADAYGSDFLSHIVKEWEQAAKSFEKYCPVTLVRISTVLTQSGGALEKMAAPFKLYVGSPLGNGQQPMCWVHQDDLIRAFVYLMEHQLEGAYNVSGEQVSNKEFSRILAKHLHKPMLPFGVPGFVLKLVLGQMSEILLKGPKVDTSKLQQTGFSMKYKTIEAALNNLMPA</sequence>
<dbReference type="RefSeq" id="WP_343785311.1">
    <property type="nucleotide sequence ID" value="NZ_BAAAFH010000003.1"/>
</dbReference>
<dbReference type="SUPFAM" id="SSF51735">
    <property type="entry name" value="NAD(P)-binding Rossmann-fold domains"/>
    <property type="match status" value="1"/>
</dbReference>
<evidence type="ECO:0000259" key="2">
    <source>
        <dbReference type="Pfam" id="PF01370"/>
    </source>
</evidence>
<gene>
    <name evidence="4" type="ORF">GCM10009118_08210</name>
</gene>
<feature type="domain" description="NAD-dependent epimerase/dehydratase" evidence="2">
    <location>
        <begin position="5"/>
        <end position="221"/>
    </location>
</feature>
<evidence type="ECO:0000256" key="1">
    <source>
        <dbReference type="ARBA" id="ARBA00009353"/>
    </source>
</evidence>
<evidence type="ECO:0000313" key="5">
    <source>
        <dbReference type="Proteomes" id="UP001501126"/>
    </source>
</evidence>
<dbReference type="NCBIfam" id="TIGR01777">
    <property type="entry name" value="yfcH"/>
    <property type="match status" value="1"/>
</dbReference>
<name>A0ABN1MN96_9FLAO</name>
<accession>A0ABN1MN96</accession>
<evidence type="ECO:0000313" key="4">
    <source>
        <dbReference type="EMBL" id="GAA0874413.1"/>
    </source>
</evidence>
<dbReference type="Gene3D" id="3.40.50.720">
    <property type="entry name" value="NAD(P)-binding Rossmann-like Domain"/>
    <property type="match status" value="1"/>
</dbReference>